<dbReference type="RefSeq" id="WP_262661588.1">
    <property type="nucleotide sequence ID" value="NZ_JAMHKS010000068.1"/>
</dbReference>
<dbReference type="Pfam" id="PF00892">
    <property type="entry name" value="EamA"/>
    <property type="match status" value="1"/>
</dbReference>
<keyword evidence="2" id="KW-1003">Cell membrane</keyword>
<feature type="transmembrane region" description="Helical" evidence="6">
    <location>
        <begin position="35"/>
        <end position="51"/>
    </location>
</feature>
<dbReference type="InterPro" id="IPR000620">
    <property type="entry name" value="EamA_dom"/>
</dbReference>
<evidence type="ECO:0000256" key="3">
    <source>
        <dbReference type="ARBA" id="ARBA00022692"/>
    </source>
</evidence>
<proteinExistence type="predicted"/>
<keyword evidence="4 6" id="KW-1133">Transmembrane helix</keyword>
<dbReference type="EMBL" id="JAMHKS010000068">
    <property type="protein sequence ID" value="MCU6677348.1"/>
    <property type="molecule type" value="Genomic_DNA"/>
</dbReference>
<dbReference type="Gene3D" id="1.10.3730.20">
    <property type="match status" value="1"/>
</dbReference>
<feature type="transmembrane region" description="Helical" evidence="6">
    <location>
        <begin position="253"/>
        <end position="270"/>
    </location>
</feature>
<evidence type="ECO:0000313" key="8">
    <source>
        <dbReference type="EMBL" id="MCU6677348.1"/>
    </source>
</evidence>
<accession>A0ABT2R903</accession>
<keyword evidence="3 6" id="KW-0812">Transmembrane</keyword>
<dbReference type="Proteomes" id="UP001062027">
    <property type="component" value="Unassembled WGS sequence"/>
</dbReference>
<keyword evidence="5 6" id="KW-0472">Membrane</keyword>
<feature type="transmembrane region" description="Helical" evidence="6">
    <location>
        <begin position="195"/>
        <end position="216"/>
    </location>
</feature>
<evidence type="ECO:0000256" key="5">
    <source>
        <dbReference type="ARBA" id="ARBA00023136"/>
    </source>
</evidence>
<keyword evidence="9" id="KW-1185">Reference proteome</keyword>
<feature type="domain" description="EamA" evidence="7">
    <location>
        <begin position="142"/>
        <end position="270"/>
    </location>
</feature>
<protein>
    <submittedName>
        <fullName evidence="8">DMT family transporter</fullName>
    </submittedName>
</protein>
<comment type="caution">
    <text evidence="8">The sequence shown here is derived from an EMBL/GenBank/DDBJ whole genome shotgun (WGS) entry which is preliminary data.</text>
</comment>
<dbReference type="PANTHER" id="PTHR32322">
    <property type="entry name" value="INNER MEMBRANE TRANSPORTER"/>
    <property type="match status" value="1"/>
</dbReference>
<dbReference type="PANTHER" id="PTHR32322:SF9">
    <property type="entry name" value="AMINO-ACID METABOLITE EFFLUX PUMP-RELATED"/>
    <property type="match status" value="1"/>
</dbReference>
<organism evidence="8 9">
    <name type="scientific">Leclercia tamurae</name>
    <dbReference type="NCBI Taxonomy" id="2926467"/>
    <lineage>
        <taxon>Bacteria</taxon>
        <taxon>Pseudomonadati</taxon>
        <taxon>Pseudomonadota</taxon>
        <taxon>Gammaproteobacteria</taxon>
        <taxon>Enterobacterales</taxon>
        <taxon>Enterobacteriaceae</taxon>
        <taxon>Leclercia</taxon>
    </lineage>
</organism>
<evidence type="ECO:0000313" key="9">
    <source>
        <dbReference type="Proteomes" id="UP001062027"/>
    </source>
</evidence>
<name>A0ABT2R903_9ENTR</name>
<feature type="transmembrane region" description="Helical" evidence="6">
    <location>
        <begin position="63"/>
        <end position="81"/>
    </location>
</feature>
<feature type="transmembrane region" description="Helical" evidence="6">
    <location>
        <begin position="117"/>
        <end position="134"/>
    </location>
</feature>
<sequence length="276" mass="29056">MTGKIILTMLAFAANSVLCRVALTGGHIDPATFSDVRIVSGALFLVMLMSVRKKPASKIHYDWRSGLALTLYVLAMSWSYLRIDTGTGALLLFGTVQTAMVIYGWRQGEKIGVLKGAGLLLAVAGTLLLLLPGAHAPEPTSALMMIGSGLAWAYYSVKGKSMPEAIPATTGNFILAVPFTVILSLLLSGDRFTSAPGLLLAMTSGALASGAAYALWYTLLPKMKAMTASTVQLSVPCLATLGGVVLLGETFSLRMLVSMCAVLLGITLVIRARDAR</sequence>
<dbReference type="SUPFAM" id="SSF103481">
    <property type="entry name" value="Multidrug resistance efflux transporter EmrE"/>
    <property type="match status" value="2"/>
</dbReference>
<feature type="transmembrane region" description="Helical" evidence="6">
    <location>
        <begin position="169"/>
        <end position="189"/>
    </location>
</feature>
<comment type="subcellular location">
    <subcellularLocation>
        <location evidence="1">Cell membrane</location>
        <topology evidence="1">Multi-pass membrane protein</topology>
    </subcellularLocation>
</comment>
<evidence type="ECO:0000256" key="6">
    <source>
        <dbReference type="SAM" id="Phobius"/>
    </source>
</evidence>
<dbReference type="InterPro" id="IPR050638">
    <property type="entry name" value="AA-Vitamin_Transporters"/>
</dbReference>
<evidence type="ECO:0000256" key="1">
    <source>
        <dbReference type="ARBA" id="ARBA00004651"/>
    </source>
</evidence>
<reference evidence="8" key="1">
    <citation type="submission" date="2022-05" db="EMBL/GenBank/DDBJ databases">
        <title>Description of a novel species of Leclercia; Leclercia tamurae and the Proposal for a Novel Genus Silvania gen. nov. Containing Two Novel Species Silvania hatchlandensis sp. nov. and Silvania confinis sp. nov. Isolated from the Rhizosphere of Oak.</title>
        <authorList>
            <person name="Maddock D.W."/>
            <person name="Brady C.L."/>
            <person name="Denman S."/>
            <person name="Arnold D."/>
        </authorList>
    </citation>
    <scope>NUCLEOTIDE SEQUENCE</scope>
    <source>
        <strain evidence="8">H6S3</strain>
    </source>
</reference>
<feature type="transmembrane region" description="Helical" evidence="6">
    <location>
        <begin position="87"/>
        <end position="105"/>
    </location>
</feature>
<evidence type="ECO:0000256" key="4">
    <source>
        <dbReference type="ARBA" id="ARBA00022989"/>
    </source>
</evidence>
<dbReference type="InterPro" id="IPR037185">
    <property type="entry name" value="EmrE-like"/>
</dbReference>
<evidence type="ECO:0000259" key="7">
    <source>
        <dbReference type="Pfam" id="PF00892"/>
    </source>
</evidence>
<gene>
    <name evidence="8" type="ORF">M8318_06665</name>
</gene>
<evidence type="ECO:0000256" key="2">
    <source>
        <dbReference type="ARBA" id="ARBA00022475"/>
    </source>
</evidence>